<proteinExistence type="predicted"/>
<dbReference type="STRING" id="270918.APR42_01930"/>
<comment type="caution">
    <text evidence="3">The sequence shown here is derived from an EMBL/GenBank/DDBJ whole genome shotgun (WGS) entry which is preliminary data.</text>
</comment>
<evidence type="ECO:0000313" key="3">
    <source>
        <dbReference type="EMBL" id="KRG30648.1"/>
    </source>
</evidence>
<dbReference type="RefSeq" id="WP_057480470.1">
    <property type="nucleotide sequence ID" value="NZ_BMWR01000002.1"/>
</dbReference>
<keyword evidence="1" id="KW-0808">Transferase</keyword>
<dbReference type="GO" id="GO:0016757">
    <property type="term" value="F:glycosyltransferase activity"/>
    <property type="evidence" value="ECO:0007669"/>
    <property type="project" value="InterPro"/>
</dbReference>
<dbReference type="Proteomes" id="UP000051643">
    <property type="component" value="Unassembled WGS sequence"/>
</dbReference>
<dbReference type="PANTHER" id="PTHR46401">
    <property type="entry name" value="GLYCOSYLTRANSFERASE WBBK-RELATED"/>
    <property type="match status" value="1"/>
</dbReference>
<dbReference type="InterPro" id="IPR001296">
    <property type="entry name" value="Glyco_trans_1"/>
</dbReference>
<evidence type="ECO:0000259" key="2">
    <source>
        <dbReference type="Pfam" id="PF00534"/>
    </source>
</evidence>
<feature type="domain" description="Glycosyl transferase family 1" evidence="2">
    <location>
        <begin position="180"/>
        <end position="337"/>
    </location>
</feature>
<evidence type="ECO:0000313" key="4">
    <source>
        <dbReference type="Proteomes" id="UP000051643"/>
    </source>
</evidence>
<dbReference type="OrthoDB" id="919017at2"/>
<gene>
    <name evidence="3" type="ORF">APR42_01930</name>
</gene>
<sequence length="368" mass="42338">MHLFIDTEFKGHHSEYLEIIIEKAIEVNLPTFFIVHPNFIRERNHLKNHDNLTFLTRLPAITFKDLCKEINFIKTVIRTEQIKKCCFLNLNHYFRATPLLMLKSCEISCIYFMPFLQKPNLKKREKLLKHLYFKFLLRTNNIGNIFLLNDDIGASIFNEHFNTDKFKKLVDPIKVPKSKIAQKTGENPNLNFLFIGEVSERKGINCLIETLKILPTAILPDISFTIAGNCPHNKHKINQEIESIRKTFPSLFKKVILERISDEKFHKLLHSSDVVLCLHQQLEGSSGIVGKAAAFNKPIIGPENGLIGQLVKEYNLGLQTNTAIPANISKAITTFHSRNFDSSKALFAKYVENHSTETFTKTLLQYNV</sequence>
<dbReference type="Gene3D" id="3.40.50.2000">
    <property type="entry name" value="Glycogen Phosphorylase B"/>
    <property type="match status" value="1"/>
</dbReference>
<dbReference type="Pfam" id="PF00534">
    <property type="entry name" value="Glycos_transf_1"/>
    <property type="match status" value="1"/>
</dbReference>
<organism evidence="3 4">
    <name type="scientific">Salegentibacter mishustinae</name>
    <dbReference type="NCBI Taxonomy" id="270918"/>
    <lineage>
        <taxon>Bacteria</taxon>
        <taxon>Pseudomonadati</taxon>
        <taxon>Bacteroidota</taxon>
        <taxon>Flavobacteriia</taxon>
        <taxon>Flavobacteriales</taxon>
        <taxon>Flavobacteriaceae</taxon>
        <taxon>Salegentibacter</taxon>
    </lineage>
</organism>
<dbReference type="PANTHER" id="PTHR46401:SF2">
    <property type="entry name" value="GLYCOSYLTRANSFERASE WBBK-RELATED"/>
    <property type="match status" value="1"/>
</dbReference>
<dbReference type="AlphaFoldDB" id="A0A0Q9ZPZ8"/>
<name>A0A0Q9ZPZ8_9FLAO</name>
<evidence type="ECO:0000256" key="1">
    <source>
        <dbReference type="ARBA" id="ARBA00022679"/>
    </source>
</evidence>
<dbReference type="SUPFAM" id="SSF53756">
    <property type="entry name" value="UDP-Glycosyltransferase/glycogen phosphorylase"/>
    <property type="match status" value="1"/>
</dbReference>
<accession>A0A0Q9ZPZ8</accession>
<dbReference type="EMBL" id="LKTP01000001">
    <property type="protein sequence ID" value="KRG30648.1"/>
    <property type="molecule type" value="Genomic_DNA"/>
</dbReference>
<reference evidence="3" key="1">
    <citation type="submission" date="2015-10" db="EMBL/GenBank/DDBJ databases">
        <title>Draft genome sequence of Salegentibacter mishustinae KCTC 12263.</title>
        <authorList>
            <person name="Lin W."/>
            <person name="Zheng Q."/>
        </authorList>
    </citation>
    <scope>NUCLEOTIDE SEQUENCE [LARGE SCALE GENOMIC DNA]</scope>
    <source>
        <strain evidence="3">KCTC 12263</strain>
    </source>
</reference>
<protein>
    <recommendedName>
        <fullName evidence="2">Glycosyl transferase family 1 domain-containing protein</fullName>
    </recommendedName>
</protein>
<keyword evidence="4" id="KW-1185">Reference proteome</keyword>